<evidence type="ECO:0000313" key="1">
    <source>
        <dbReference type="EMBL" id="CAB4985606.1"/>
    </source>
</evidence>
<protein>
    <submittedName>
        <fullName evidence="1">Unannotated protein</fullName>
    </submittedName>
</protein>
<name>A0A6J7MX89_9ZZZZ</name>
<proteinExistence type="predicted"/>
<gene>
    <name evidence="1" type="ORF">UFOPK3957_00708</name>
</gene>
<dbReference type="EMBL" id="CAFBOM010000099">
    <property type="protein sequence ID" value="CAB4985606.1"/>
    <property type="molecule type" value="Genomic_DNA"/>
</dbReference>
<dbReference type="AlphaFoldDB" id="A0A6J7MX89"/>
<sequence>MARHKYRRSVNHIRKTVKANEVRDEISVVLVRVGNLDVAEHVADDHHTRIRDLERKVTAGVRVMLMQEYFPSLPGNAVPTRQSGGSGIGSAWHLARFTRRMWH</sequence>
<accession>A0A6J7MX89</accession>
<organism evidence="1">
    <name type="scientific">freshwater metagenome</name>
    <dbReference type="NCBI Taxonomy" id="449393"/>
    <lineage>
        <taxon>unclassified sequences</taxon>
        <taxon>metagenomes</taxon>
        <taxon>ecological metagenomes</taxon>
    </lineage>
</organism>
<reference evidence="1" key="1">
    <citation type="submission" date="2020-05" db="EMBL/GenBank/DDBJ databases">
        <authorList>
            <person name="Chiriac C."/>
            <person name="Salcher M."/>
            <person name="Ghai R."/>
            <person name="Kavagutti S V."/>
        </authorList>
    </citation>
    <scope>NUCLEOTIDE SEQUENCE</scope>
</reference>